<accession>A0ABS3LMC4</accession>
<evidence type="ECO:0000313" key="2">
    <source>
        <dbReference type="EMBL" id="MBO1328523.1"/>
    </source>
</evidence>
<keyword evidence="1" id="KW-0812">Transmembrane</keyword>
<dbReference type="EMBL" id="JAFVMG010000007">
    <property type="protein sequence ID" value="MBO1328523.1"/>
    <property type="molecule type" value="Genomic_DNA"/>
</dbReference>
<keyword evidence="1" id="KW-1133">Transmembrane helix</keyword>
<organism evidence="2 3">
    <name type="scientific">Acetobacter suratthaniensis</name>
    <dbReference type="NCBI Taxonomy" id="1502841"/>
    <lineage>
        <taxon>Bacteria</taxon>
        <taxon>Pseudomonadati</taxon>
        <taxon>Pseudomonadota</taxon>
        <taxon>Alphaproteobacteria</taxon>
        <taxon>Acetobacterales</taxon>
        <taxon>Acetobacteraceae</taxon>
        <taxon>Acetobacter</taxon>
    </lineage>
</organism>
<evidence type="ECO:0000256" key="1">
    <source>
        <dbReference type="SAM" id="Phobius"/>
    </source>
</evidence>
<keyword evidence="1" id="KW-0472">Membrane</keyword>
<feature type="transmembrane region" description="Helical" evidence="1">
    <location>
        <begin position="59"/>
        <end position="83"/>
    </location>
</feature>
<dbReference type="InterPro" id="IPR027417">
    <property type="entry name" value="P-loop_NTPase"/>
</dbReference>
<evidence type="ECO:0000313" key="3">
    <source>
        <dbReference type="Proteomes" id="UP000664399"/>
    </source>
</evidence>
<reference evidence="2 3" key="1">
    <citation type="submission" date="2021-03" db="EMBL/GenBank/DDBJ databases">
        <title>The complete genome sequence of Acetobacter suratthaniensis TBRC 1719.</title>
        <authorList>
            <person name="Charoenyingcharoen P."/>
            <person name="Yukphan P."/>
        </authorList>
    </citation>
    <scope>NUCLEOTIDE SEQUENCE [LARGE SCALE GENOMIC DNA]</scope>
    <source>
        <strain evidence="2 3">TBRC 1719</strain>
    </source>
</reference>
<dbReference type="PIRSF" id="PIRSF007056">
    <property type="entry name" value="UCP007056"/>
    <property type="match status" value="1"/>
</dbReference>
<dbReference type="Gene3D" id="3.30.420.240">
    <property type="match status" value="1"/>
</dbReference>
<proteinExistence type="predicted"/>
<dbReference type="Gene3D" id="3.40.50.300">
    <property type="entry name" value="P-loop containing nucleotide triphosphate hydrolases"/>
    <property type="match status" value="1"/>
</dbReference>
<comment type="caution">
    <text evidence="2">The sequence shown here is derived from an EMBL/GenBank/DDBJ whole genome shotgun (WGS) entry which is preliminary data.</text>
</comment>
<evidence type="ECO:0008006" key="4">
    <source>
        <dbReference type="Google" id="ProtNLM"/>
    </source>
</evidence>
<dbReference type="RefSeq" id="WP_207854352.1">
    <property type="nucleotide sequence ID" value="NZ_JAFVMG010000007.1"/>
</dbReference>
<sequence>MTGGQDVIPTPARVLTSPSRELSATTALIPYQSRIIEDYMAHEILVIEKSRRIGISWTLAWLAVTVAGAAATAGGMDVFYMGYEKDMTRQFIDDCGKAARILQMAASNVQEDLFIDPNNPDRDLKIFRIDLASGFEILALPSVARAFRSKQGLVILDEAAFVDDLDAMITAALALRIWGAKIIILSTHNGDTNPFNELVEGIRAKRTDYQDYHLIRITFEDAVKDGLYRAVCAKSGKEWTFEGEKKWYEKILREFGSKADQELHVIPTATKGAYIPRALITARTSNSGVVVRWGCDDKFVMLDEPVRRQEAEDFCKEELLPLLHALDPKTPHVFGQDFARSGDLSVIWIMALEQSLVRTTPFVLELRNVPYEQQRQILWFILKRLPRLRAGAIDATGNGGWLGEVTRQKFGARIQAVSFSEAWYRDNMPPFKSAFEEGSLTIPADRDVHDDIHALRLVNGVARIPVKRTEDESGQRHGDAAIAAALAYAASSADPDIYEFTAVPDPRRSLGGGRDYSADITPDARNRAEDFGARADDFGLRGGISL</sequence>
<dbReference type="InterPro" id="IPR012036">
    <property type="entry name" value="Phage_Mu_Gp28"/>
</dbReference>
<dbReference type="Proteomes" id="UP000664399">
    <property type="component" value="Unassembled WGS sequence"/>
</dbReference>
<gene>
    <name evidence="2" type="ORF">J2D75_08535</name>
</gene>
<keyword evidence="3" id="KW-1185">Reference proteome</keyword>
<name>A0ABS3LMC4_9PROT</name>
<protein>
    <recommendedName>
        <fullName evidence="4">Mu-like prophage FluMu protein gp28</fullName>
    </recommendedName>
</protein>